<dbReference type="Pfam" id="PF01408">
    <property type="entry name" value="GFO_IDH_MocA"/>
    <property type="match status" value="1"/>
</dbReference>
<dbReference type="PANTHER" id="PTHR43708:SF5">
    <property type="entry name" value="CONSERVED EXPRESSED OXIDOREDUCTASE (EUROFUNG)-RELATED"/>
    <property type="match status" value="1"/>
</dbReference>
<protein>
    <submittedName>
        <fullName evidence="5">Putative dehydrogenase</fullName>
    </submittedName>
</protein>
<reference evidence="5 6" key="1">
    <citation type="submission" date="2019-03" db="EMBL/GenBank/DDBJ databases">
        <title>Genomic Encyclopedia of Type Strains, Phase IV (KMG-IV): sequencing the most valuable type-strain genomes for metagenomic binning, comparative biology and taxonomic classification.</title>
        <authorList>
            <person name="Goeker M."/>
        </authorList>
    </citation>
    <scope>NUCLEOTIDE SEQUENCE [LARGE SCALE GENOMIC DNA]</scope>
    <source>
        <strain evidence="5 6">DSM 102969</strain>
    </source>
</reference>
<dbReference type="Pfam" id="PF22725">
    <property type="entry name" value="GFO_IDH_MocA_C3"/>
    <property type="match status" value="1"/>
</dbReference>
<name>A0A4R6RLU4_9HYPH</name>
<keyword evidence="2" id="KW-0560">Oxidoreductase</keyword>
<evidence type="ECO:0000313" key="6">
    <source>
        <dbReference type="Proteomes" id="UP000294547"/>
    </source>
</evidence>
<dbReference type="InterPro" id="IPR000683">
    <property type="entry name" value="Gfo/Idh/MocA-like_OxRdtase_N"/>
</dbReference>
<organism evidence="5 6">
    <name type="scientific">Oharaeibacter diazotrophicus</name>
    <dbReference type="NCBI Taxonomy" id="1920512"/>
    <lineage>
        <taxon>Bacteria</taxon>
        <taxon>Pseudomonadati</taxon>
        <taxon>Pseudomonadota</taxon>
        <taxon>Alphaproteobacteria</taxon>
        <taxon>Hyphomicrobiales</taxon>
        <taxon>Pleomorphomonadaceae</taxon>
        <taxon>Oharaeibacter</taxon>
    </lineage>
</organism>
<dbReference type="InterPro" id="IPR036291">
    <property type="entry name" value="NAD(P)-bd_dom_sf"/>
</dbReference>
<keyword evidence="6" id="KW-1185">Reference proteome</keyword>
<dbReference type="GO" id="GO:0016491">
    <property type="term" value="F:oxidoreductase activity"/>
    <property type="evidence" value="ECO:0007669"/>
    <property type="project" value="UniProtKB-KW"/>
</dbReference>
<dbReference type="RefSeq" id="WP_126536720.1">
    <property type="nucleotide sequence ID" value="NZ_BSPM01000008.1"/>
</dbReference>
<dbReference type="InterPro" id="IPR055170">
    <property type="entry name" value="GFO_IDH_MocA-like_dom"/>
</dbReference>
<dbReference type="Gene3D" id="3.30.360.10">
    <property type="entry name" value="Dihydrodipicolinate Reductase, domain 2"/>
    <property type="match status" value="1"/>
</dbReference>
<evidence type="ECO:0000256" key="2">
    <source>
        <dbReference type="ARBA" id="ARBA00023002"/>
    </source>
</evidence>
<dbReference type="GO" id="GO:0000166">
    <property type="term" value="F:nucleotide binding"/>
    <property type="evidence" value="ECO:0007669"/>
    <property type="project" value="InterPro"/>
</dbReference>
<comment type="similarity">
    <text evidence="1">Belongs to the Gfo/Idh/MocA family.</text>
</comment>
<dbReference type="Proteomes" id="UP000294547">
    <property type="component" value="Unassembled WGS sequence"/>
</dbReference>
<evidence type="ECO:0000259" key="4">
    <source>
        <dbReference type="Pfam" id="PF22725"/>
    </source>
</evidence>
<dbReference type="Gene3D" id="3.40.50.720">
    <property type="entry name" value="NAD(P)-binding Rossmann-like Domain"/>
    <property type="match status" value="1"/>
</dbReference>
<sequence length="356" mass="38208">MPFDPASLRQSWPMPSRPAPIVTIGAGSVVGDAHFPAFRKAGLPIAGLYDLDRDRAATLAGRFGVPRVYADLAEAAAEPGAVFDVATPPGAHAAVLRALPDGAAVLIQKPMGRDLGEASEILAICREKRLVAAVNFQLRFAPQCLALADAISRGLLGEVVDVEVHLAIHTPWHLFAFLKGLPRVELAVHSIHYLDLIRSLVGDPLGVHARTLGHPRSEMAQTRTSAILDYGDRLRCTLSVNHDHGFGRRNQVAEIRIDGLDGAAHLKLGLLLDYPRGEPDELWIRPAGAGDWVEVPLAGGWFPDAFVGRMANLQRFAAGEDDRLVGSVEDAWTTMALVEALFDSSARPATPLAAKP</sequence>
<dbReference type="SUPFAM" id="SSF51735">
    <property type="entry name" value="NAD(P)-binding Rossmann-fold domains"/>
    <property type="match status" value="1"/>
</dbReference>
<evidence type="ECO:0000313" key="5">
    <source>
        <dbReference type="EMBL" id="TDP86716.1"/>
    </source>
</evidence>
<evidence type="ECO:0000256" key="1">
    <source>
        <dbReference type="ARBA" id="ARBA00010928"/>
    </source>
</evidence>
<dbReference type="OrthoDB" id="6183734at2"/>
<feature type="domain" description="GFO/IDH/MocA-like oxidoreductase" evidence="4">
    <location>
        <begin position="146"/>
        <end position="261"/>
    </location>
</feature>
<dbReference type="AlphaFoldDB" id="A0A4R6RLU4"/>
<accession>A0A4R6RLU4</accession>
<feature type="domain" description="Gfo/Idh/MocA-like oxidoreductase N-terminal" evidence="3">
    <location>
        <begin position="21"/>
        <end position="136"/>
    </location>
</feature>
<comment type="caution">
    <text evidence="5">The sequence shown here is derived from an EMBL/GenBank/DDBJ whole genome shotgun (WGS) entry which is preliminary data.</text>
</comment>
<evidence type="ECO:0000259" key="3">
    <source>
        <dbReference type="Pfam" id="PF01408"/>
    </source>
</evidence>
<gene>
    <name evidence="5" type="ORF">EDD54_0596</name>
</gene>
<dbReference type="InterPro" id="IPR051317">
    <property type="entry name" value="Gfo/Idh/MocA_oxidoreduct"/>
</dbReference>
<dbReference type="PANTHER" id="PTHR43708">
    <property type="entry name" value="CONSERVED EXPRESSED OXIDOREDUCTASE (EUROFUNG)"/>
    <property type="match status" value="1"/>
</dbReference>
<dbReference type="SUPFAM" id="SSF55347">
    <property type="entry name" value="Glyceraldehyde-3-phosphate dehydrogenase-like, C-terminal domain"/>
    <property type="match status" value="1"/>
</dbReference>
<dbReference type="EMBL" id="SNXY01000006">
    <property type="protein sequence ID" value="TDP86716.1"/>
    <property type="molecule type" value="Genomic_DNA"/>
</dbReference>
<proteinExistence type="inferred from homology"/>